<name>A0A6A0AAE3_HAELA</name>
<comment type="subcellular location">
    <subcellularLocation>
        <location evidence="1 6">Membrane</location>
        <topology evidence="1 6">Multi-pass membrane protein</topology>
    </subcellularLocation>
</comment>
<evidence type="ECO:0000256" key="4">
    <source>
        <dbReference type="ARBA" id="ARBA00022989"/>
    </source>
</evidence>
<dbReference type="InterPro" id="IPR001727">
    <property type="entry name" value="GDT1-like"/>
</dbReference>
<keyword evidence="3 6" id="KW-0812">Transmembrane</keyword>
<dbReference type="InterPro" id="IPR049555">
    <property type="entry name" value="GDT1-like_CS"/>
</dbReference>
<evidence type="ECO:0000256" key="7">
    <source>
        <dbReference type="SAM" id="MobiDB-lite"/>
    </source>
</evidence>
<keyword evidence="9" id="KW-1185">Reference proteome</keyword>
<feature type="compositionally biased region" description="Basic and acidic residues" evidence="7">
    <location>
        <begin position="142"/>
        <end position="156"/>
    </location>
</feature>
<comment type="caution">
    <text evidence="8">The sequence shown here is derived from an EMBL/GenBank/DDBJ whole genome shotgun (WGS) entry which is preliminary data.</text>
</comment>
<organism evidence="8 9">
    <name type="scientific">Haematococcus lacustris</name>
    <name type="common">Green alga</name>
    <name type="synonym">Haematococcus pluvialis</name>
    <dbReference type="NCBI Taxonomy" id="44745"/>
    <lineage>
        <taxon>Eukaryota</taxon>
        <taxon>Viridiplantae</taxon>
        <taxon>Chlorophyta</taxon>
        <taxon>core chlorophytes</taxon>
        <taxon>Chlorophyceae</taxon>
        <taxon>CS clade</taxon>
        <taxon>Chlamydomonadales</taxon>
        <taxon>Haematococcaceae</taxon>
        <taxon>Haematococcus</taxon>
    </lineage>
</organism>
<protein>
    <recommendedName>
        <fullName evidence="6">GDT1 family protein</fullName>
    </recommendedName>
</protein>
<keyword evidence="5 6" id="KW-0472">Membrane</keyword>
<evidence type="ECO:0000313" key="8">
    <source>
        <dbReference type="EMBL" id="GFH29064.1"/>
    </source>
</evidence>
<dbReference type="GO" id="GO:0005384">
    <property type="term" value="F:manganese ion transmembrane transporter activity"/>
    <property type="evidence" value="ECO:0007669"/>
    <property type="project" value="TreeGrafter"/>
</dbReference>
<evidence type="ECO:0000313" key="9">
    <source>
        <dbReference type="Proteomes" id="UP000485058"/>
    </source>
</evidence>
<evidence type="ECO:0000256" key="2">
    <source>
        <dbReference type="ARBA" id="ARBA00009190"/>
    </source>
</evidence>
<keyword evidence="4 6" id="KW-1133">Transmembrane helix</keyword>
<proteinExistence type="inferred from homology"/>
<feature type="transmembrane region" description="Helical" evidence="6">
    <location>
        <begin position="73"/>
        <end position="91"/>
    </location>
</feature>
<feature type="transmembrane region" description="Helical" evidence="6">
    <location>
        <begin position="103"/>
        <end position="121"/>
    </location>
</feature>
<evidence type="ECO:0000256" key="1">
    <source>
        <dbReference type="ARBA" id="ARBA00004141"/>
    </source>
</evidence>
<comment type="caution">
    <text evidence="6">Lacks conserved residue(s) required for the propagation of feature annotation.</text>
</comment>
<dbReference type="PANTHER" id="PTHR12608">
    <property type="entry name" value="TRANSMEMBRANE PROTEIN HTP-1 RELATED"/>
    <property type="match status" value="1"/>
</dbReference>
<dbReference type="PANTHER" id="PTHR12608:SF1">
    <property type="entry name" value="TRANSMEMBRANE PROTEIN 165"/>
    <property type="match status" value="1"/>
</dbReference>
<feature type="region of interest" description="Disordered" evidence="7">
    <location>
        <begin position="135"/>
        <end position="164"/>
    </location>
</feature>
<sequence>MEVFKPRLQQIADEHVSTDPTFAVMALSELVKEGARFYEGFAKSFLTILISEIGDKTFFIAAVMAMRNPRTTVFVGALGALAVMTALSAALGWAAPNLISKTYTHYAATALFFFFGLRSLYDAFIKPNDGEESELAAVEAELSDHGKSRPAKDSKDSSMSNLPEELHPHLLGRMGGQESDCDYWVRGAWEVLGTQADLMCGQVTSTLHTSAQHVAELSTHQLTAAACLPGSFASMQHWCCWGDACSPEAHTPSSPPPSPPLHGMCQSAAWKPPGSWQCSLLEGQTL</sequence>
<dbReference type="GO" id="GO:0032472">
    <property type="term" value="P:Golgi calcium ion transport"/>
    <property type="evidence" value="ECO:0007669"/>
    <property type="project" value="TreeGrafter"/>
</dbReference>
<gene>
    <name evidence="8" type="ORF">HaLaN_27659</name>
</gene>
<dbReference type="GO" id="GO:0032468">
    <property type="term" value="P:Golgi calcium ion homeostasis"/>
    <property type="evidence" value="ECO:0007669"/>
    <property type="project" value="TreeGrafter"/>
</dbReference>
<dbReference type="GO" id="GO:0016020">
    <property type="term" value="C:membrane"/>
    <property type="evidence" value="ECO:0007669"/>
    <property type="project" value="UniProtKB-SubCell"/>
</dbReference>
<dbReference type="AlphaFoldDB" id="A0A6A0AAE3"/>
<comment type="similarity">
    <text evidence="2 6">Belongs to the GDT1 family.</text>
</comment>
<dbReference type="Proteomes" id="UP000485058">
    <property type="component" value="Unassembled WGS sequence"/>
</dbReference>
<evidence type="ECO:0000256" key="6">
    <source>
        <dbReference type="RuleBase" id="RU365102"/>
    </source>
</evidence>
<dbReference type="GO" id="GO:0015085">
    <property type="term" value="F:calcium ion transmembrane transporter activity"/>
    <property type="evidence" value="ECO:0007669"/>
    <property type="project" value="TreeGrafter"/>
</dbReference>
<reference evidence="8 9" key="1">
    <citation type="submission" date="2020-02" db="EMBL/GenBank/DDBJ databases">
        <title>Draft genome sequence of Haematococcus lacustris strain NIES-144.</title>
        <authorList>
            <person name="Morimoto D."/>
            <person name="Nakagawa S."/>
            <person name="Yoshida T."/>
            <person name="Sawayama S."/>
        </authorList>
    </citation>
    <scope>NUCLEOTIDE SEQUENCE [LARGE SCALE GENOMIC DNA]</scope>
    <source>
        <strain evidence="8 9">NIES-144</strain>
    </source>
</reference>
<dbReference type="Pfam" id="PF01169">
    <property type="entry name" value="GDT1"/>
    <property type="match status" value="1"/>
</dbReference>
<evidence type="ECO:0000256" key="3">
    <source>
        <dbReference type="ARBA" id="ARBA00022692"/>
    </source>
</evidence>
<accession>A0A6A0AAE3</accession>
<dbReference type="PROSITE" id="PS01214">
    <property type="entry name" value="UPF0016"/>
    <property type="match status" value="1"/>
</dbReference>
<evidence type="ECO:0000256" key="5">
    <source>
        <dbReference type="ARBA" id="ARBA00023136"/>
    </source>
</evidence>
<dbReference type="EMBL" id="BLLF01004163">
    <property type="protein sequence ID" value="GFH29064.1"/>
    <property type="molecule type" value="Genomic_DNA"/>
</dbReference>
<dbReference type="GO" id="GO:0005794">
    <property type="term" value="C:Golgi apparatus"/>
    <property type="evidence" value="ECO:0007669"/>
    <property type="project" value="TreeGrafter"/>
</dbReference>